<dbReference type="Pfam" id="PF13579">
    <property type="entry name" value="Glyco_trans_4_4"/>
    <property type="match status" value="1"/>
</dbReference>
<dbReference type="InterPro" id="IPR028098">
    <property type="entry name" value="Glyco_trans_4-like_N"/>
</dbReference>
<reference evidence="2" key="1">
    <citation type="submission" date="2021-12" db="EMBL/GenBank/DDBJ databases">
        <authorList>
            <person name="Rodrigo-Torres L."/>
            <person name="Arahal R. D."/>
            <person name="Lucena T."/>
        </authorList>
    </citation>
    <scope>NUCLEOTIDE SEQUENCE</scope>
    <source>
        <strain evidence="2">CECT 8419</strain>
    </source>
</reference>
<proteinExistence type="predicted"/>
<evidence type="ECO:0000259" key="1">
    <source>
        <dbReference type="Pfam" id="PF13579"/>
    </source>
</evidence>
<accession>A0ABN8F4I4</accession>
<dbReference type="SUPFAM" id="SSF53756">
    <property type="entry name" value="UDP-Glycosyltransferase/glycogen phosphorylase"/>
    <property type="match status" value="1"/>
</dbReference>
<evidence type="ECO:0000313" key="3">
    <source>
        <dbReference type="Proteomes" id="UP000837803"/>
    </source>
</evidence>
<gene>
    <name evidence="2" type="ORF">LEM8419_00247</name>
</gene>
<keyword evidence="3" id="KW-1185">Reference proteome</keyword>
<dbReference type="Proteomes" id="UP000837803">
    <property type="component" value="Unassembled WGS sequence"/>
</dbReference>
<protein>
    <recommendedName>
        <fullName evidence="1">Glycosyltransferase subfamily 4-like N-terminal domain-containing protein</fullName>
    </recommendedName>
</protein>
<sequence>MDGEAISKRVLIITYYWPPSGGVAVLRCLKIAKYLRTQGWEPVIFTAVNAHYPTVDHSNDGDIPNQLEVIRQPIWEPYSWYKRFTGKPPEENVNNVFYTDESAGGWKHTLAVWIRSNFFIPDARAFWIRGSVKRLLTYLADHPVDALFSDGPPHSNTRIATLVSQRTGLPWLADFQDPWTQVDYYGLLKLTRWGRRRHERMEQEALQQASLTTIVGPSWKKELEAIGARNVRVLYWGYDPEDFSGLERNPHRKFTLTHLGIMGYDRHPEVLFAAITQLNRDVPEFAHDFELRLYGQVDHRVRASLAAYGLLPQVSFCGNVDRRVALQETVDSHVLLLLLNQQPNARGRIPGKLFEYLAARNPVLNIGPVDSDVADILTETGCGQTFDYSTAPAHPARYLLELYRQFKGGKSLRMQPTPLIERYSHPRLVAQLATYLDEIIA</sequence>
<feature type="domain" description="Glycosyltransferase subfamily 4-like N-terminal" evidence="1">
    <location>
        <begin position="27"/>
        <end position="234"/>
    </location>
</feature>
<dbReference type="EMBL" id="CAKLPZ010000001">
    <property type="protein sequence ID" value="CAH0998952.1"/>
    <property type="molecule type" value="Genomic_DNA"/>
</dbReference>
<name>A0ABN8F4I4_9BACT</name>
<dbReference type="RefSeq" id="WP_406612606.1">
    <property type="nucleotide sequence ID" value="NZ_CAKLPZ010000001.1"/>
</dbReference>
<dbReference type="Gene3D" id="3.40.50.2000">
    <property type="entry name" value="Glycogen Phosphorylase B"/>
    <property type="match status" value="2"/>
</dbReference>
<comment type="caution">
    <text evidence="2">The sequence shown here is derived from an EMBL/GenBank/DDBJ whole genome shotgun (WGS) entry which is preliminary data.</text>
</comment>
<organism evidence="2 3">
    <name type="scientific">Neolewinella maritima</name>
    <dbReference type="NCBI Taxonomy" id="1383882"/>
    <lineage>
        <taxon>Bacteria</taxon>
        <taxon>Pseudomonadati</taxon>
        <taxon>Bacteroidota</taxon>
        <taxon>Saprospiria</taxon>
        <taxon>Saprospirales</taxon>
        <taxon>Lewinellaceae</taxon>
        <taxon>Neolewinella</taxon>
    </lineage>
</organism>
<evidence type="ECO:0000313" key="2">
    <source>
        <dbReference type="EMBL" id="CAH0998952.1"/>
    </source>
</evidence>